<keyword evidence="1" id="KW-1133">Transmembrane helix</keyword>
<evidence type="ECO:0000256" key="1">
    <source>
        <dbReference type="SAM" id="Phobius"/>
    </source>
</evidence>
<comment type="caution">
    <text evidence="2">The sequence shown here is derived from an EMBL/GenBank/DDBJ whole genome shotgun (WGS) entry which is preliminary data.</text>
</comment>
<gene>
    <name evidence="2" type="ORF">LCGC14_1291350</name>
</gene>
<feature type="transmembrane region" description="Helical" evidence="1">
    <location>
        <begin position="31"/>
        <end position="55"/>
    </location>
</feature>
<feature type="transmembrane region" description="Helical" evidence="1">
    <location>
        <begin position="62"/>
        <end position="85"/>
    </location>
</feature>
<feature type="transmembrane region" description="Helical" evidence="1">
    <location>
        <begin position="7"/>
        <end position="25"/>
    </location>
</feature>
<accession>A0A0F9KTZ1</accession>
<evidence type="ECO:0000313" key="2">
    <source>
        <dbReference type="EMBL" id="KKM85213.1"/>
    </source>
</evidence>
<keyword evidence="1" id="KW-0472">Membrane</keyword>
<keyword evidence="1" id="KW-0812">Transmembrane</keyword>
<sequence length="97" mass="10529">MGKVFSIIALISAIFGLVFTLALVIELELIMYRIDIAVMFLLIPTIAVLLGGLGIKNNSRRLAITALVLGIISSLVTIFGAFVVFPNLPGIWRTWSP</sequence>
<dbReference type="EMBL" id="LAZR01007446">
    <property type="protein sequence ID" value="KKM85213.1"/>
    <property type="molecule type" value="Genomic_DNA"/>
</dbReference>
<name>A0A0F9KTZ1_9ZZZZ</name>
<dbReference type="AlphaFoldDB" id="A0A0F9KTZ1"/>
<proteinExistence type="predicted"/>
<protein>
    <submittedName>
        <fullName evidence="2">Uncharacterized protein</fullName>
    </submittedName>
</protein>
<organism evidence="2">
    <name type="scientific">marine sediment metagenome</name>
    <dbReference type="NCBI Taxonomy" id="412755"/>
    <lineage>
        <taxon>unclassified sequences</taxon>
        <taxon>metagenomes</taxon>
        <taxon>ecological metagenomes</taxon>
    </lineage>
</organism>
<reference evidence="2" key="1">
    <citation type="journal article" date="2015" name="Nature">
        <title>Complex archaea that bridge the gap between prokaryotes and eukaryotes.</title>
        <authorList>
            <person name="Spang A."/>
            <person name="Saw J.H."/>
            <person name="Jorgensen S.L."/>
            <person name="Zaremba-Niedzwiedzka K."/>
            <person name="Martijn J."/>
            <person name="Lind A.E."/>
            <person name="van Eijk R."/>
            <person name="Schleper C."/>
            <person name="Guy L."/>
            <person name="Ettema T.J."/>
        </authorList>
    </citation>
    <scope>NUCLEOTIDE SEQUENCE</scope>
</reference>